<accession>A0AAV5J2D3</accession>
<keyword evidence="2" id="KW-1185">Reference proteome</keyword>
<proteinExistence type="predicted"/>
<dbReference type="AlphaFoldDB" id="A0AAV5J2D3"/>
<evidence type="ECO:0000313" key="1">
    <source>
        <dbReference type="EMBL" id="GKV08749.1"/>
    </source>
</evidence>
<reference evidence="1 2" key="1">
    <citation type="journal article" date="2021" name="Commun. Biol.">
        <title>The genome of Shorea leprosula (Dipterocarpaceae) highlights the ecological relevance of drought in aseasonal tropical rainforests.</title>
        <authorList>
            <person name="Ng K.K.S."/>
            <person name="Kobayashi M.J."/>
            <person name="Fawcett J.A."/>
            <person name="Hatakeyama M."/>
            <person name="Paape T."/>
            <person name="Ng C.H."/>
            <person name="Ang C.C."/>
            <person name="Tnah L.H."/>
            <person name="Lee C.T."/>
            <person name="Nishiyama T."/>
            <person name="Sese J."/>
            <person name="O'Brien M.J."/>
            <person name="Copetti D."/>
            <person name="Mohd Noor M.I."/>
            <person name="Ong R.C."/>
            <person name="Putra M."/>
            <person name="Sireger I.Z."/>
            <person name="Indrioko S."/>
            <person name="Kosugi Y."/>
            <person name="Izuno A."/>
            <person name="Isagi Y."/>
            <person name="Lee S.L."/>
            <person name="Shimizu K.K."/>
        </authorList>
    </citation>
    <scope>NUCLEOTIDE SEQUENCE [LARGE SCALE GENOMIC DNA]</scope>
    <source>
        <strain evidence="1">214</strain>
    </source>
</reference>
<sequence>MYAALITPLVVVGRCKRCDLVVVNGWEVTRNRLKGAEFCCDGAQVTRLEVGLSRWSWFLSGVDAMVWEAKMVIARFSAKELGPIEFLGKDYQNNGKII</sequence>
<name>A0AAV5J2D3_9ROSI</name>
<comment type="caution">
    <text evidence="1">The sequence shown here is derived from an EMBL/GenBank/DDBJ whole genome shotgun (WGS) entry which is preliminary data.</text>
</comment>
<dbReference type="Proteomes" id="UP001054252">
    <property type="component" value="Unassembled WGS sequence"/>
</dbReference>
<gene>
    <name evidence="1" type="ORF">SLEP1_g20341</name>
</gene>
<dbReference type="EMBL" id="BPVZ01000029">
    <property type="protein sequence ID" value="GKV08749.1"/>
    <property type="molecule type" value="Genomic_DNA"/>
</dbReference>
<evidence type="ECO:0000313" key="2">
    <source>
        <dbReference type="Proteomes" id="UP001054252"/>
    </source>
</evidence>
<organism evidence="1 2">
    <name type="scientific">Rubroshorea leprosula</name>
    <dbReference type="NCBI Taxonomy" id="152421"/>
    <lineage>
        <taxon>Eukaryota</taxon>
        <taxon>Viridiplantae</taxon>
        <taxon>Streptophyta</taxon>
        <taxon>Embryophyta</taxon>
        <taxon>Tracheophyta</taxon>
        <taxon>Spermatophyta</taxon>
        <taxon>Magnoliopsida</taxon>
        <taxon>eudicotyledons</taxon>
        <taxon>Gunneridae</taxon>
        <taxon>Pentapetalae</taxon>
        <taxon>rosids</taxon>
        <taxon>malvids</taxon>
        <taxon>Malvales</taxon>
        <taxon>Dipterocarpaceae</taxon>
        <taxon>Rubroshorea</taxon>
    </lineage>
</organism>
<protein>
    <submittedName>
        <fullName evidence="1">Uncharacterized protein</fullName>
    </submittedName>
</protein>